<comment type="caution">
    <text evidence="2">The sequence shown here is derived from an EMBL/GenBank/DDBJ whole genome shotgun (WGS) entry which is preliminary data.</text>
</comment>
<proteinExistence type="predicted"/>
<accession>A0A5C4VC21</accession>
<feature type="transmembrane region" description="Helical" evidence="1">
    <location>
        <begin position="12"/>
        <end position="33"/>
    </location>
</feature>
<gene>
    <name evidence="2" type="ORF">FH715_03885</name>
</gene>
<dbReference type="Proteomes" id="UP000311713">
    <property type="component" value="Unassembled WGS sequence"/>
</dbReference>
<keyword evidence="1" id="KW-0812">Transmembrane</keyword>
<evidence type="ECO:0000313" key="3">
    <source>
        <dbReference type="Proteomes" id="UP000311713"/>
    </source>
</evidence>
<evidence type="ECO:0000256" key="1">
    <source>
        <dbReference type="SAM" id="Phobius"/>
    </source>
</evidence>
<dbReference type="AlphaFoldDB" id="A0A5C4VC21"/>
<organism evidence="2 3">
    <name type="scientific">Streptomyces sedi</name>
    <dbReference type="NCBI Taxonomy" id="555059"/>
    <lineage>
        <taxon>Bacteria</taxon>
        <taxon>Bacillati</taxon>
        <taxon>Actinomycetota</taxon>
        <taxon>Actinomycetes</taxon>
        <taxon>Kitasatosporales</taxon>
        <taxon>Streptomycetaceae</taxon>
        <taxon>Streptomyces</taxon>
    </lineage>
</organism>
<name>A0A5C4VC21_9ACTN</name>
<dbReference type="EMBL" id="VDGT01000002">
    <property type="protein sequence ID" value="TNM33504.1"/>
    <property type="molecule type" value="Genomic_DNA"/>
</dbReference>
<dbReference type="RefSeq" id="WP_139640659.1">
    <property type="nucleotide sequence ID" value="NZ_BAAAZS010000006.1"/>
</dbReference>
<sequence length="171" mass="18805">MTVRVARSVGIGVGLGLTLLLTMYLLVGLLWHVRTDGPAGVTREGRAEAVGSAEVLHTVETSNPTGADAYEITYLVLDHHAEDASRVLEEERARLEASRWSPYAPEHATDGTLLAFGASTERHDTAAEFRVLSRFLEEGDHAMPEDDFTEIAQRFEGRADLLIVRLRPRAP</sequence>
<keyword evidence="1" id="KW-0472">Membrane</keyword>
<keyword evidence="1" id="KW-1133">Transmembrane helix</keyword>
<protein>
    <submittedName>
        <fullName evidence="2">Uncharacterized protein</fullName>
    </submittedName>
</protein>
<reference evidence="2 3" key="1">
    <citation type="submission" date="2019-06" db="EMBL/GenBank/DDBJ databases">
        <title>Draft genome of Streptomyces sedi sp. JCM16909.</title>
        <authorList>
            <person name="Klykleung N."/>
            <person name="Tanasupawat S."/>
            <person name="Kudo T."/>
            <person name="Yuki M."/>
            <person name="Ohkuma M."/>
        </authorList>
    </citation>
    <scope>NUCLEOTIDE SEQUENCE [LARGE SCALE GENOMIC DNA]</scope>
    <source>
        <strain evidence="2 3">JCM 16909</strain>
    </source>
</reference>
<dbReference type="OrthoDB" id="9996633at2"/>
<evidence type="ECO:0000313" key="2">
    <source>
        <dbReference type="EMBL" id="TNM33504.1"/>
    </source>
</evidence>
<keyword evidence="3" id="KW-1185">Reference proteome</keyword>